<evidence type="ECO:0008006" key="3">
    <source>
        <dbReference type="Google" id="ProtNLM"/>
    </source>
</evidence>
<dbReference type="HOGENOM" id="CLU_528041_0_0_1"/>
<reference evidence="1 2" key="1">
    <citation type="submission" date="2014-04" db="EMBL/GenBank/DDBJ databases">
        <authorList>
            <consortium name="DOE Joint Genome Institute"/>
            <person name="Kuo A."/>
            <person name="Ruytinx J."/>
            <person name="Rineau F."/>
            <person name="Colpaert J."/>
            <person name="Kohler A."/>
            <person name="Nagy L.G."/>
            <person name="Floudas D."/>
            <person name="Copeland A."/>
            <person name="Barry K.W."/>
            <person name="Cichocki N."/>
            <person name="Veneault-Fourrey C."/>
            <person name="LaButti K."/>
            <person name="Lindquist E.A."/>
            <person name="Lipzen A."/>
            <person name="Lundell T."/>
            <person name="Morin E."/>
            <person name="Murat C."/>
            <person name="Sun H."/>
            <person name="Tunlid A."/>
            <person name="Henrissat B."/>
            <person name="Grigoriev I.V."/>
            <person name="Hibbett D.S."/>
            <person name="Martin F."/>
            <person name="Nordberg H.P."/>
            <person name="Cantor M.N."/>
            <person name="Hua S.X."/>
        </authorList>
    </citation>
    <scope>NUCLEOTIDE SEQUENCE [LARGE SCALE GENOMIC DNA]</scope>
    <source>
        <strain evidence="1 2">UH-Slu-Lm8-n1</strain>
    </source>
</reference>
<keyword evidence="2" id="KW-1185">Reference proteome</keyword>
<evidence type="ECO:0000313" key="2">
    <source>
        <dbReference type="Proteomes" id="UP000054485"/>
    </source>
</evidence>
<dbReference type="OrthoDB" id="2663142at2759"/>
<dbReference type="InterPro" id="IPR032675">
    <property type="entry name" value="LRR_dom_sf"/>
</dbReference>
<dbReference type="Proteomes" id="UP000054485">
    <property type="component" value="Unassembled WGS sequence"/>
</dbReference>
<sequence>MHQCLCVSEILEAIFYFVFHGKRRYRLCSHLSLPDLIPSAETRDRRSIFRLALTCRAFRDLALNVLYSHLRNFWPLILPSRPSRLHHTPELFRPLVLASRIQILSQPFQDDTAYPSFFACAQKQAPLFPNLHSLAWRDCSLTCIPVLKHLLPTVEILSLDLSSSFRKAIIPALPTSAPRLKALEIKGSLFMTDKNPSEIESLLISYPDGLTELSLTCHWHDVPSAVLNVIAPWPSLRYLTLKLGLESIPTTPLHIVPQPFPALTDLHISSDDTLDLLISFLHTFRILKFDSSLIAFPNLKTIHFNGEGCSTANTWSQFLTSLAHTNTYLEHIIITEKYVYECLPPSSFDFRLLLAHPSLARLSTLFLSPCRTTTITLTDADILTLARTCPHLHSLGLGSRNTPVSLHALNILVRRCCELREVSLCVDARFDTLRDSEHADDEDEVGLQPNTCLINLEVGSSPTASVGSLRSSPELTESIPRFLHAMAPSLKSITVMYRAWSHETSEDPWQVVSYAF</sequence>
<accession>A0A0D0AV22</accession>
<protein>
    <recommendedName>
        <fullName evidence="3">F-box domain-containing protein</fullName>
    </recommendedName>
</protein>
<organism evidence="1 2">
    <name type="scientific">Suillus luteus UH-Slu-Lm8-n1</name>
    <dbReference type="NCBI Taxonomy" id="930992"/>
    <lineage>
        <taxon>Eukaryota</taxon>
        <taxon>Fungi</taxon>
        <taxon>Dikarya</taxon>
        <taxon>Basidiomycota</taxon>
        <taxon>Agaricomycotina</taxon>
        <taxon>Agaricomycetes</taxon>
        <taxon>Agaricomycetidae</taxon>
        <taxon>Boletales</taxon>
        <taxon>Suillineae</taxon>
        <taxon>Suillaceae</taxon>
        <taxon>Suillus</taxon>
    </lineage>
</organism>
<evidence type="ECO:0000313" key="1">
    <source>
        <dbReference type="EMBL" id="KIK41764.1"/>
    </source>
</evidence>
<dbReference type="SUPFAM" id="SSF52047">
    <property type="entry name" value="RNI-like"/>
    <property type="match status" value="1"/>
</dbReference>
<reference evidence="2" key="2">
    <citation type="submission" date="2015-01" db="EMBL/GenBank/DDBJ databases">
        <title>Evolutionary Origins and Diversification of the Mycorrhizal Mutualists.</title>
        <authorList>
            <consortium name="DOE Joint Genome Institute"/>
            <consortium name="Mycorrhizal Genomics Consortium"/>
            <person name="Kohler A."/>
            <person name="Kuo A."/>
            <person name="Nagy L.G."/>
            <person name="Floudas D."/>
            <person name="Copeland A."/>
            <person name="Barry K.W."/>
            <person name="Cichocki N."/>
            <person name="Veneault-Fourrey C."/>
            <person name="LaButti K."/>
            <person name="Lindquist E.A."/>
            <person name="Lipzen A."/>
            <person name="Lundell T."/>
            <person name="Morin E."/>
            <person name="Murat C."/>
            <person name="Riley R."/>
            <person name="Ohm R."/>
            <person name="Sun H."/>
            <person name="Tunlid A."/>
            <person name="Henrissat B."/>
            <person name="Grigoriev I.V."/>
            <person name="Hibbett D.S."/>
            <person name="Martin F."/>
        </authorList>
    </citation>
    <scope>NUCLEOTIDE SEQUENCE [LARGE SCALE GENOMIC DNA]</scope>
    <source>
        <strain evidence="2">UH-Slu-Lm8-n1</strain>
    </source>
</reference>
<dbReference type="EMBL" id="KN835259">
    <property type="protein sequence ID" value="KIK41764.1"/>
    <property type="molecule type" value="Genomic_DNA"/>
</dbReference>
<gene>
    <name evidence="1" type="ORF">CY34DRAFT_805708</name>
</gene>
<dbReference type="InParanoid" id="A0A0D0AV22"/>
<proteinExistence type="predicted"/>
<name>A0A0D0AV22_9AGAM</name>
<dbReference type="Gene3D" id="3.80.10.10">
    <property type="entry name" value="Ribonuclease Inhibitor"/>
    <property type="match status" value="1"/>
</dbReference>
<dbReference type="AlphaFoldDB" id="A0A0D0AV22"/>